<dbReference type="AlphaFoldDB" id="A0A147GM94"/>
<protein>
    <submittedName>
        <fullName evidence="3">Uncharacterized protein</fullName>
    </submittedName>
</protein>
<feature type="region of interest" description="Disordered" evidence="1">
    <location>
        <begin position="50"/>
        <end position="69"/>
    </location>
</feature>
<dbReference type="Proteomes" id="UP000072741">
    <property type="component" value="Unassembled WGS sequence"/>
</dbReference>
<keyword evidence="2" id="KW-0732">Signal</keyword>
<accession>A0A147GM94</accession>
<dbReference type="OrthoDB" id="8780961at2"/>
<sequence length="127" mass="13040">MNSTLRRWRVGAMQGGFALALATSGLTAWAQQPTAGCDSRQDPAACRREAGAAREEARRGGLTAPAEGGAQANALARCQMQPAGDRADCEARVRGSAGAGMTTTEGSVMGGGIIRETVTPIPAQPQR</sequence>
<evidence type="ECO:0000256" key="1">
    <source>
        <dbReference type="SAM" id="MobiDB-lite"/>
    </source>
</evidence>
<comment type="caution">
    <text evidence="3">The sequence shown here is derived from an EMBL/GenBank/DDBJ whole genome shotgun (WGS) entry which is preliminary data.</text>
</comment>
<feature type="compositionally biased region" description="Basic and acidic residues" evidence="1">
    <location>
        <begin position="50"/>
        <end position="59"/>
    </location>
</feature>
<evidence type="ECO:0000313" key="3">
    <source>
        <dbReference type="EMBL" id="KTT14751.1"/>
    </source>
</evidence>
<dbReference type="EMBL" id="LDSL01000171">
    <property type="protein sequence ID" value="KTT14751.1"/>
    <property type="molecule type" value="Genomic_DNA"/>
</dbReference>
<evidence type="ECO:0000313" key="4">
    <source>
        <dbReference type="Proteomes" id="UP000072741"/>
    </source>
</evidence>
<evidence type="ECO:0000256" key="2">
    <source>
        <dbReference type="SAM" id="SignalP"/>
    </source>
</evidence>
<feature type="chain" id="PRO_5007546454" evidence="2">
    <location>
        <begin position="31"/>
        <end position="127"/>
    </location>
</feature>
<name>A0A147GM94_9BURK</name>
<organism evidence="3 4">
    <name type="scientific">Pseudacidovorax intermedius</name>
    <dbReference type="NCBI Taxonomy" id="433924"/>
    <lineage>
        <taxon>Bacteria</taxon>
        <taxon>Pseudomonadati</taxon>
        <taxon>Pseudomonadota</taxon>
        <taxon>Betaproteobacteria</taxon>
        <taxon>Burkholderiales</taxon>
        <taxon>Comamonadaceae</taxon>
        <taxon>Pseudacidovorax</taxon>
    </lineage>
</organism>
<keyword evidence="4" id="KW-1185">Reference proteome</keyword>
<reference evidence="3 4" key="1">
    <citation type="journal article" date="2016" name="Front. Microbiol.">
        <title>Genomic Resource of Rice Seed Associated Bacteria.</title>
        <authorList>
            <person name="Midha S."/>
            <person name="Bansal K."/>
            <person name="Sharma S."/>
            <person name="Kumar N."/>
            <person name="Patil P.P."/>
            <person name="Chaudhry V."/>
            <person name="Patil P.B."/>
        </authorList>
    </citation>
    <scope>NUCLEOTIDE SEQUENCE [LARGE SCALE GENOMIC DNA]</scope>
    <source>
        <strain evidence="3 4">NS331</strain>
    </source>
</reference>
<dbReference type="RefSeq" id="WP_058644152.1">
    <property type="nucleotide sequence ID" value="NZ_LDSL01000171.1"/>
</dbReference>
<proteinExistence type="predicted"/>
<gene>
    <name evidence="3" type="ORF">NS331_22450</name>
</gene>
<feature type="signal peptide" evidence="2">
    <location>
        <begin position="1"/>
        <end position="30"/>
    </location>
</feature>